<dbReference type="Proteomes" id="UP000289708">
    <property type="component" value="Unassembled WGS sequence"/>
</dbReference>
<comment type="caution">
    <text evidence="12">The sequence shown here is derived from an EMBL/GenBank/DDBJ whole genome shotgun (WGS) entry which is preliminary data.</text>
</comment>
<reference evidence="12 13" key="1">
    <citation type="submission" date="2018-12" db="EMBL/GenBank/DDBJ databases">
        <title>bacterium Hansschlegelia zhihuaiae S113.</title>
        <authorList>
            <person name="He J."/>
        </authorList>
    </citation>
    <scope>NUCLEOTIDE SEQUENCE [LARGE SCALE GENOMIC DNA]</scope>
    <source>
        <strain evidence="12 13">S 113</strain>
    </source>
</reference>
<evidence type="ECO:0000256" key="6">
    <source>
        <dbReference type="ARBA" id="ARBA00022801"/>
    </source>
</evidence>
<name>A0A4Q0MK23_9HYPH</name>
<evidence type="ECO:0000256" key="11">
    <source>
        <dbReference type="RuleBase" id="RU004181"/>
    </source>
</evidence>
<keyword evidence="5 9" id="KW-0064">Aspartyl protease</keyword>
<keyword evidence="4 9" id="KW-0812">Transmembrane</keyword>
<dbReference type="NCBIfam" id="TIGR00077">
    <property type="entry name" value="lspA"/>
    <property type="match status" value="1"/>
</dbReference>
<feature type="active site" evidence="9">
    <location>
        <position position="139"/>
    </location>
</feature>
<evidence type="ECO:0000313" key="12">
    <source>
        <dbReference type="EMBL" id="RXF74081.1"/>
    </source>
</evidence>
<protein>
    <recommendedName>
        <fullName evidence="9">Lipoprotein signal peptidase</fullName>
        <ecNumber evidence="9">3.4.23.36</ecNumber>
    </recommendedName>
    <alternativeName>
        <fullName evidence="9">Prolipoprotein signal peptidase</fullName>
    </alternativeName>
    <alternativeName>
        <fullName evidence="9">Signal peptidase II</fullName>
        <shortName evidence="9">SPase II</shortName>
    </alternativeName>
</protein>
<keyword evidence="3 9" id="KW-0645">Protease</keyword>
<feature type="active site" evidence="9">
    <location>
        <position position="121"/>
    </location>
</feature>
<keyword evidence="6 9" id="KW-0378">Hydrolase</keyword>
<keyword evidence="13" id="KW-1185">Reference proteome</keyword>
<evidence type="ECO:0000313" key="13">
    <source>
        <dbReference type="Proteomes" id="UP000289708"/>
    </source>
</evidence>
<evidence type="ECO:0000256" key="7">
    <source>
        <dbReference type="ARBA" id="ARBA00022989"/>
    </source>
</evidence>
<evidence type="ECO:0000256" key="8">
    <source>
        <dbReference type="ARBA" id="ARBA00023136"/>
    </source>
</evidence>
<comment type="function">
    <text evidence="9 10">This protein specifically catalyzes the removal of signal peptides from prolipoproteins.</text>
</comment>
<dbReference type="HAMAP" id="MF_00161">
    <property type="entry name" value="LspA"/>
    <property type="match status" value="1"/>
</dbReference>
<keyword evidence="7 9" id="KW-1133">Transmembrane helix</keyword>
<organism evidence="12 13">
    <name type="scientific">Hansschlegelia zhihuaiae</name>
    <dbReference type="NCBI Taxonomy" id="405005"/>
    <lineage>
        <taxon>Bacteria</taxon>
        <taxon>Pseudomonadati</taxon>
        <taxon>Pseudomonadota</taxon>
        <taxon>Alphaproteobacteria</taxon>
        <taxon>Hyphomicrobiales</taxon>
        <taxon>Methylopilaceae</taxon>
        <taxon>Hansschlegelia</taxon>
    </lineage>
</organism>
<dbReference type="EC" id="3.4.23.36" evidence="9"/>
<dbReference type="AlphaFoldDB" id="A0A4Q0MK23"/>
<keyword evidence="2 9" id="KW-1003">Cell membrane</keyword>
<feature type="transmembrane region" description="Helical" evidence="9">
    <location>
        <begin position="94"/>
        <end position="111"/>
    </location>
</feature>
<evidence type="ECO:0000256" key="3">
    <source>
        <dbReference type="ARBA" id="ARBA00022670"/>
    </source>
</evidence>
<sequence length="168" mass="17917">MTLARTARLSFTIALAVFVLDQAIKLWALFPFDLGSKGRVPVLPVFDLVLIWNTGVSYGLLQQDSEFGRWALVALHVVASIAIAVWIAREHQAVSSVGLALILGGAVGNGLDRILHGAVVDYALLHWGDVTWYVFNLADAAIVAGVLLLLYGALRGATGEGQGPDRIA</sequence>
<dbReference type="PRINTS" id="PR00781">
    <property type="entry name" value="LIPOSIGPTASE"/>
</dbReference>
<proteinExistence type="inferred from homology"/>
<evidence type="ECO:0000256" key="10">
    <source>
        <dbReference type="RuleBase" id="RU000594"/>
    </source>
</evidence>
<dbReference type="GO" id="GO:0004190">
    <property type="term" value="F:aspartic-type endopeptidase activity"/>
    <property type="evidence" value="ECO:0007669"/>
    <property type="project" value="UniProtKB-UniRule"/>
</dbReference>
<dbReference type="InterPro" id="IPR001872">
    <property type="entry name" value="Peptidase_A8"/>
</dbReference>
<dbReference type="PROSITE" id="PS00855">
    <property type="entry name" value="SPASE_II"/>
    <property type="match status" value="1"/>
</dbReference>
<evidence type="ECO:0000256" key="4">
    <source>
        <dbReference type="ARBA" id="ARBA00022692"/>
    </source>
</evidence>
<feature type="transmembrane region" description="Helical" evidence="9">
    <location>
        <begin position="131"/>
        <end position="154"/>
    </location>
</feature>
<comment type="catalytic activity">
    <reaction evidence="9 10">
        <text>Release of signal peptides from bacterial membrane prolipoproteins. Hydrolyzes -Xaa-Yaa-Zaa-|-(S,diacylglyceryl)Cys-, in which Xaa is hydrophobic (preferably Leu), and Yaa (Ala or Ser) and Zaa (Gly or Ala) have small, neutral side chains.</text>
        <dbReference type="EC" id="3.4.23.36"/>
    </reaction>
</comment>
<dbReference type="GO" id="GO:0005886">
    <property type="term" value="C:plasma membrane"/>
    <property type="evidence" value="ECO:0007669"/>
    <property type="project" value="UniProtKB-SubCell"/>
</dbReference>
<evidence type="ECO:0000256" key="2">
    <source>
        <dbReference type="ARBA" id="ARBA00022475"/>
    </source>
</evidence>
<keyword evidence="8 9" id="KW-0472">Membrane</keyword>
<dbReference type="PANTHER" id="PTHR33695">
    <property type="entry name" value="LIPOPROTEIN SIGNAL PEPTIDASE"/>
    <property type="match status" value="1"/>
</dbReference>
<evidence type="ECO:0000256" key="5">
    <source>
        <dbReference type="ARBA" id="ARBA00022750"/>
    </source>
</evidence>
<comment type="similarity">
    <text evidence="1 9 11">Belongs to the peptidase A8 family.</text>
</comment>
<feature type="transmembrane region" description="Helical" evidence="9">
    <location>
        <begin position="6"/>
        <end position="30"/>
    </location>
</feature>
<gene>
    <name evidence="9" type="primary">lspA</name>
    <name evidence="12" type="ORF">EK403_06830</name>
</gene>
<dbReference type="RefSeq" id="WP_128776757.1">
    <property type="nucleotide sequence ID" value="NZ_RYFI01000005.1"/>
</dbReference>
<evidence type="ECO:0000256" key="1">
    <source>
        <dbReference type="ARBA" id="ARBA00006139"/>
    </source>
</evidence>
<dbReference type="OrthoDB" id="9810259at2"/>
<comment type="subcellular location">
    <subcellularLocation>
        <location evidence="9">Cell membrane</location>
        <topology evidence="9">Multi-pass membrane protein</topology>
    </subcellularLocation>
</comment>
<evidence type="ECO:0000256" key="9">
    <source>
        <dbReference type="HAMAP-Rule" id="MF_00161"/>
    </source>
</evidence>
<feature type="transmembrane region" description="Helical" evidence="9">
    <location>
        <begin position="67"/>
        <end position="87"/>
    </location>
</feature>
<dbReference type="PANTHER" id="PTHR33695:SF1">
    <property type="entry name" value="LIPOPROTEIN SIGNAL PEPTIDASE"/>
    <property type="match status" value="1"/>
</dbReference>
<dbReference type="Pfam" id="PF01252">
    <property type="entry name" value="Peptidase_A8"/>
    <property type="match status" value="1"/>
</dbReference>
<accession>A0A4Q0MK23</accession>
<dbReference type="GO" id="GO:0006508">
    <property type="term" value="P:proteolysis"/>
    <property type="evidence" value="ECO:0007669"/>
    <property type="project" value="UniProtKB-KW"/>
</dbReference>
<dbReference type="EMBL" id="RYFI01000005">
    <property type="protein sequence ID" value="RXF74081.1"/>
    <property type="molecule type" value="Genomic_DNA"/>
</dbReference>
<dbReference type="UniPathway" id="UPA00665"/>
<comment type="pathway">
    <text evidence="9">Protein modification; lipoprotein biosynthesis (signal peptide cleavage).</text>
</comment>